<name>A0ABD5RQ68_9EURY</name>
<feature type="transmembrane region" description="Helical" evidence="1">
    <location>
        <begin position="63"/>
        <end position="83"/>
    </location>
</feature>
<comment type="caution">
    <text evidence="2">The sequence shown here is derived from an EMBL/GenBank/DDBJ whole genome shotgun (WGS) entry which is preliminary data.</text>
</comment>
<keyword evidence="1" id="KW-0472">Membrane</keyword>
<dbReference type="InterPro" id="IPR046096">
    <property type="entry name" value="DUF6114"/>
</dbReference>
<dbReference type="EMBL" id="JBHSQH010000001">
    <property type="protein sequence ID" value="MFC5972802.1"/>
    <property type="molecule type" value="Genomic_DNA"/>
</dbReference>
<dbReference type="RefSeq" id="WP_247416640.1">
    <property type="nucleotide sequence ID" value="NZ_JALLGW010000001.1"/>
</dbReference>
<evidence type="ECO:0000313" key="2">
    <source>
        <dbReference type="EMBL" id="MFC5972802.1"/>
    </source>
</evidence>
<keyword evidence="1" id="KW-1133">Transmembrane helix</keyword>
<sequence>MSAISSVKQSRPVRTAAGYRSRFQTWKRARPFWGGLLLTLSGLVIGIIPMDLAMKFALIPTEFAFVGLIFAIFVVLCGLFALAKPPLAEFFGAAGMLISIISIFGALGGFVVGTVLGILGGSLCIAWVGPDEQASETTEQSADTTAAETTD</sequence>
<organism evidence="2 3">
    <name type="scientific">Halomarina salina</name>
    <dbReference type="NCBI Taxonomy" id="1872699"/>
    <lineage>
        <taxon>Archaea</taxon>
        <taxon>Methanobacteriati</taxon>
        <taxon>Methanobacteriota</taxon>
        <taxon>Stenosarchaea group</taxon>
        <taxon>Halobacteria</taxon>
        <taxon>Halobacteriales</taxon>
        <taxon>Natronomonadaceae</taxon>
        <taxon>Halomarina</taxon>
    </lineage>
</organism>
<dbReference type="Proteomes" id="UP001596099">
    <property type="component" value="Unassembled WGS sequence"/>
</dbReference>
<dbReference type="AlphaFoldDB" id="A0ABD5RQ68"/>
<dbReference type="Pfam" id="PF19609">
    <property type="entry name" value="DUF6114"/>
    <property type="match status" value="1"/>
</dbReference>
<evidence type="ECO:0000313" key="3">
    <source>
        <dbReference type="Proteomes" id="UP001596099"/>
    </source>
</evidence>
<accession>A0ABD5RQ68</accession>
<gene>
    <name evidence="2" type="ORF">ACFPYI_15805</name>
</gene>
<protein>
    <submittedName>
        <fullName evidence="2">DUF6114 domain-containing protein</fullName>
    </submittedName>
</protein>
<proteinExistence type="predicted"/>
<feature type="transmembrane region" description="Helical" evidence="1">
    <location>
        <begin position="32"/>
        <end position="57"/>
    </location>
</feature>
<reference evidence="2 3" key="1">
    <citation type="journal article" date="2019" name="Int. J. Syst. Evol. Microbiol.">
        <title>The Global Catalogue of Microorganisms (GCM) 10K type strain sequencing project: providing services to taxonomists for standard genome sequencing and annotation.</title>
        <authorList>
            <consortium name="The Broad Institute Genomics Platform"/>
            <consortium name="The Broad Institute Genome Sequencing Center for Infectious Disease"/>
            <person name="Wu L."/>
            <person name="Ma J."/>
        </authorList>
    </citation>
    <scope>NUCLEOTIDE SEQUENCE [LARGE SCALE GENOMIC DNA]</scope>
    <source>
        <strain evidence="2 3">CGMCC 1.12543</strain>
    </source>
</reference>
<feature type="transmembrane region" description="Helical" evidence="1">
    <location>
        <begin position="95"/>
        <end position="128"/>
    </location>
</feature>
<keyword evidence="3" id="KW-1185">Reference proteome</keyword>
<evidence type="ECO:0000256" key="1">
    <source>
        <dbReference type="SAM" id="Phobius"/>
    </source>
</evidence>
<keyword evidence="1" id="KW-0812">Transmembrane</keyword>